<evidence type="ECO:0000313" key="1">
    <source>
        <dbReference type="EMBL" id="KAI0033187.1"/>
    </source>
</evidence>
<protein>
    <submittedName>
        <fullName evidence="1">Uncharacterized protein</fullName>
    </submittedName>
</protein>
<accession>A0ACB8QN81</accession>
<reference evidence="1" key="2">
    <citation type="journal article" date="2022" name="New Phytol.">
        <title>Evolutionary transition to the ectomycorrhizal habit in the genomes of a hyperdiverse lineage of mushroom-forming fungi.</title>
        <authorList>
            <person name="Looney B."/>
            <person name="Miyauchi S."/>
            <person name="Morin E."/>
            <person name="Drula E."/>
            <person name="Courty P.E."/>
            <person name="Kohler A."/>
            <person name="Kuo A."/>
            <person name="LaButti K."/>
            <person name="Pangilinan J."/>
            <person name="Lipzen A."/>
            <person name="Riley R."/>
            <person name="Andreopoulos W."/>
            <person name="He G."/>
            <person name="Johnson J."/>
            <person name="Nolan M."/>
            <person name="Tritt A."/>
            <person name="Barry K.W."/>
            <person name="Grigoriev I.V."/>
            <person name="Nagy L.G."/>
            <person name="Hibbett D."/>
            <person name="Henrissat B."/>
            <person name="Matheny P.B."/>
            <person name="Labbe J."/>
            <person name="Martin F.M."/>
        </authorList>
    </citation>
    <scope>NUCLEOTIDE SEQUENCE</scope>
    <source>
        <strain evidence="1">EC-137</strain>
    </source>
</reference>
<sequence length="172" mass="19869">MQNPKQEIEHVFGLLTQAHTATVQAEALNRFYTYDAAFRHPLCTVPSAPGSRKEILGIYRWYRIMSPTIQGDVETIAYDEENSIIYLEVVQKFHIWLSPLPVHPARLIVRLRLRKDGDLWYVCEQEDFYHPEDLLALVLPPLIWPARLALRIGAISSNVLAEASRAAFGWWR</sequence>
<reference evidence="1" key="1">
    <citation type="submission" date="2021-02" db="EMBL/GenBank/DDBJ databases">
        <authorList>
            <consortium name="DOE Joint Genome Institute"/>
            <person name="Ahrendt S."/>
            <person name="Looney B.P."/>
            <person name="Miyauchi S."/>
            <person name="Morin E."/>
            <person name="Drula E."/>
            <person name="Courty P.E."/>
            <person name="Chicoki N."/>
            <person name="Fauchery L."/>
            <person name="Kohler A."/>
            <person name="Kuo A."/>
            <person name="Labutti K."/>
            <person name="Pangilinan J."/>
            <person name="Lipzen A."/>
            <person name="Riley R."/>
            <person name="Andreopoulos W."/>
            <person name="He G."/>
            <person name="Johnson J."/>
            <person name="Barry K.W."/>
            <person name="Grigoriev I.V."/>
            <person name="Nagy L."/>
            <person name="Hibbett D."/>
            <person name="Henrissat B."/>
            <person name="Matheny P.B."/>
            <person name="Labbe J."/>
            <person name="Martin F."/>
        </authorList>
    </citation>
    <scope>NUCLEOTIDE SEQUENCE</scope>
    <source>
        <strain evidence="1">EC-137</strain>
    </source>
</reference>
<organism evidence="1 2">
    <name type="scientific">Vararia minispora EC-137</name>
    <dbReference type="NCBI Taxonomy" id="1314806"/>
    <lineage>
        <taxon>Eukaryota</taxon>
        <taxon>Fungi</taxon>
        <taxon>Dikarya</taxon>
        <taxon>Basidiomycota</taxon>
        <taxon>Agaricomycotina</taxon>
        <taxon>Agaricomycetes</taxon>
        <taxon>Russulales</taxon>
        <taxon>Lachnocladiaceae</taxon>
        <taxon>Vararia</taxon>
    </lineage>
</organism>
<dbReference type="EMBL" id="MU273525">
    <property type="protein sequence ID" value="KAI0033187.1"/>
    <property type="molecule type" value="Genomic_DNA"/>
</dbReference>
<keyword evidence="2" id="KW-1185">Reference proteome</keyword>
<comment type="caution">
    <text evidence="1">The sequence shown here is derived from an EMBL/GenBank/DDBJ whole genome shotgun (WGS) entry which is preliminary data.</text>
</comment>
<dbReference type="Proteomes" id="UP000814128">
    <property type="component" value="Unassembled WGS sequence"/>
</dbReference>
<gene>
    <name evidence="1" type="ORF">K488DRAFT_78010</name>
</gene>
<name>A0ACB8QN81_9AGAM</name>
<evidence type="ECO:0000313" key="2">
    <source>
        <dbReference type="Proteomes" id="UP000814128"/>
    </source>
</evidence>
<proteinExistence type="predicted"/>